<dbReference type="Proteomes" id="UP000835206">
    <property type="component" value="Chromosome 11"/>
</dbReference>
<dbReference type="PANTHER" id="PTHR10485">
    <property type="entry name" value="MITOCHONDRIAL IMPORT INNER MEMBRANE TRANSLOCASE SUBUNIT TIM-17"/>
    <property type="match status" value="1"/>
</dbReference>
<evidence type="ECO:0000256" key="6">
    <source>
        <dbReference type="ARBA" id="ARBA00022792"/>
    </source>
</evidence>
<evidence type="ECO:0000256" key="10">
    <source>
        <dbReference type="ARBA" id="ARBA00023128"/>
    </source>
</evidence>
<dbReference type="GO" id="GO:0005744">
    <property type="term" value="C:TIM23 mitochondrial import inner membrane translocase complex"/>
    <property type="evidence" value="ECO:0007669"/>
    <property type="project" value="TreeGrafter"/>
</dbReference>
<evidence type="ECO:0000313" key="12">
    <source>
        <dbReference type="Proteomes" id="UP000835206"/>
    </source>
</evidence>
<protein>
    <submittedName>
        <fullName evidence="13">Probable mitochondrial import inner membrane translocase subunit Tim17 1</fullName>
    </submittedName>
</protein>
<evidence type="ECO:0000256" key="11">
    <source>
        <dbReference type="ARBA" id="ARBA00023136"/>
    </source>
</evidence>
<dbReference type="OrthoDB" id="2261329at2759"/>
<dbReference type="KEGG" id="bter:125385906"/>
<keyword evidence="9" id="KW-0811">Translocation</keyword>
<comment type="function">
    <text evidence="1">Essential component of the TIM23 complex, a complex that mediates the translocation of transit peptide-containing proteins across the mitochondrial inner membrane.</text>
</comment>
<evidence type="ECO:0000256" key="7">
    <source>
        <dbReference type="ARBA" id="ARBA00022927"/>
    </source>
</evidence>
<reference evidence="13" key="1">
    <citation type="submission" date="2025-08" db="UniProtKB">
        <authorList>
            <consortium name="RefSeq"/>
        </authorList>
    </citation>
    <scope>IDENTIFICATION</scope>
</reference>
<gene>
    <name evidence="13" type="primary">LOC125385906</name>
</gene>
<keyword evidence="10" id="KW-0496">Mitochondrion</keyword>
<proteinExistence type="inferred from homology"/>
<keyword evidence="6" id="KW-0999">Mitochondrion inner membrane</keyword>
<evidence type="ECO:0000256" key="3">
    <source>
        <dbReference type="ARBA" id="ARBA00008444"/>
    </source>
</evidence>
<evidence type="ECO:0000313" key="13">
    <source>
        <dbReference type="RefSeq" id="XP_048265854.1"/>
    </source>
</evidence>
<dbReference type="PANTHER" id="PTHR10485:SF0">
    <property type="entry name" value="AT05822P-RELATED"/>
    <property type="match status" value="1"/>
</dbReference>
<organism evidence="12 13">
    <name type="scientific">Bombus terrestris</name>
    <name type="common">Buff-tailed bumblebee</name>
    <name type="synonym">Apis terrestris</name>
    <dbReference type="NCBI Taxonomy" id="30195"/>
    <lineage>
        <taxon>Eukaryota</taxon>
        <taxon>Metazoa</taxon>
        <taxon>Ecdysozoa</taxon>
        <taxon>Arthropoda</taxon>
        <taxon>Hexapoda</taxon>
        <taxon>Insecta</taxon>
        <taxon>Pterygota</taxon>
        <taxon>Neoptera</taxon>
        <taxon>Endopterygota</taxon>
        <taxon>Hymenoptera</taxon>
        <taxon>Apocrita</taxon>
        <taxon>Aculeata</taxon>
        <taxon>Apoidea</taxon>
        <taxon>Anthophila</taxon>
        <taxon>Apidae</taxon>
        <taxon>Bombus</taxon>
        <taxon>Bombus</taxon>
    </lineage>
</organism>
<dbReference type="Pfam" id="PF02466">
    <property type="entry name" value="Tim17"/>
    <property type="match status" value="1"/>
</dbReference>
<accession>A0A9C6SBU2</accession>
<name>A0A9C6SBU2_BOMTE</name>
<dbReference type="RefSeq" id="XP_048265854.1">
    <property type="nucleotide sequence ID" value="XM_048409897.1"/>
</dbReference>
<dbReference type="GO" id="GO:0008320">
    <property type="term" value="F:protein transmembrane transporter activity"/>
    <property type="evidence" value="ECO:0007669"/>
    <property type="project" value="TreeGrafter"/>
</dbReference>
<keyword evidence="12" id="KW-1185">Reference proteome</keyword>
<keyword evidence="8" id="KW-1133">Transmembrane helix</keyword>
<dbReference type="GO" id="GO:0030150">
    <property type="term" value="P:protein import into mitochondrial matrix"/>
    <property type="evidence" value="ECO:0007669"/>
    <property type="project" value="TreeGrafter"/>
</dbReference>
<evidence type="ECO:0000256" key="4">
    <source>
        <dbReference type="ARBA" id="ARBA00022448"/>
    </source>
</evidence>
<evidence type="ECO:0000256" key="9">
    <source>
        <dbReference type="ARBA" id="ARBA00023010"/>
    </source>
</evidence>
<evidence type="ECO:0000256" key="5">
    <source>
        <dbReference type="ARBA" id="ARBA00022692"/>
    </source>
</evidence>
<sequence length="217" mass="23241">MDIDPELRICCGGGGATRRCCPVLLSFDTKLDIIADRSPAGETRRCVLSSKGPKYGSAIGFRNAPSGFQRRLHGGLTTVKNRVPQISGNFAVWGGLFSAIECTLIRCRRKEDPWNSILSGALTGGVLAARTGFVSMIGSATVGGIFLALVEGFGIMATRLHADSFAQHMQMYEMENLPEFTGLAPKARIGFTGAPINVDVPMQMNGNSVEVDMIKGR</sequence>
<comment type="similarity">
    <text evidence="3">Belongs to the Tim17/Tim22/Tim23 family.</text>
</comment>
<dbReference type="GeneID" id="125385906"/>
<evidence type="ECO:0000256" key="1">
    <source>
        <dbReference type="ARBA" id="ARBA00002959"/>
    </source>
</evidence>
<keyword evidence="4" id="KW-0813">Transport</keyword>
<comment type="subcellular location">
    <subcellularLocation>
        <location evidence="2">Mitochondrion inner membrane</location>
        <topology evidence="2">Multi-pass membrane protein</topology>
    </subcellularLocation>
</comment>
<keyword evidence="11" id="KW-0472">Membrane</keyword>
<keyword evidence="7" id="KW-0653">Protein transport</keyword>
<evidence type="ECO:0000256" key="8">
    <source>
        <dbReference type="ARBA" id="ARBA00022989"/>
    </source>
</evidence>
<dbReference type="AlphaFoldDB" id="A0A9C6SBU2"/>
<evidence type="ECO:0000256" key="2">
    <source>
        <dbReference type="ARBA" id="ARBA00004448"/>
    </source>
</evidence>
<keyword evidence="5" id="KW-0812">Transmembrane</keyword>